<dbReference type="InParanoid" id="Q7NIE8"/>
<dbReference type="InterPro" id="IPR039661">
    <property type="entry name" value="ELP3"/>
</dbReference>
<keyword evidence="2" id="KW-0004">4Fe-4S</keyword>
<dbReference type="HOGENOM" id="CLU_060920_0_0_3"/>
<dbReference type="GO" id="GO:0051539">
    <property type="term" value="F:4 iron, 4 sulfur cluster binding"/>
    <property type="evidence" value="ECO:0007669"/>
    <property type="project" value="UniProtKB-KW"/>
</dbReference>
<gene>
    <name evidence="8" type="ordered locus">glr2235</name>
</gene>
<dbReference type="InterPro" id="IPR005911">
    <property type="entry name" value="YhcC-like"/>
</dbReference>
<comment type="cofactor">
    <cofactor evidence="1">
        <name>[4Fe-4S] cluster</name>
        <dbReference type="ChEBI" id="CHEBI:49883"/>
    </cofactor>
</comment>
<dbReference type="Pfam" id="PF16199">
    <property type="entry name" value="Radical_SAM_C"/>
    <property type="match status" value="1"/>
</dbReference>
<dbReference type="GO" id="GO:0046872">
    <property type="term" value="F:metal ion binding"/>
    <property type="evidence" value="ECO:0007669"/>
    <property type="project" value="UniProtKB-KW"/>
</dbReference>
<sequence length="326" mass="36295">MVGCPLPVRAMASVDLLPYNLFSRHLQERFGEKIFKVTLDAGFDCPNRDGTRARGGCTFCDASGSSAQVSPPATPLDEQLRLGMAGWQRKFGEKARKFIAYYQAFTNTHAPVDRLREVYRAGMEHPDCIGIAIGTRPDCVGEPVLELLAEMASRKYLWVEYGLQSAHDQTLARINRAHTVAEFVDAVRRTRGRGIEVCAHLIHGLPGDTPAMMLQSVDLLASLGVEGVKIHSLHIVKGSVMAGQYLRGEIPLMSRTEYVQWVCDSLERLPWQIKIHRLTGDALPHLLIAPEWSRHKLAVLGAIQQEMRRRGTRQGSGVRSLTPDTY</sequence>
<dbReference type="STRING" id="251221.gene:10759730"/>
<keyword evidence="6" id="KW-0411">Iron-sulfur</keyword>
<dbReference type="AlphaFoldDB" id="Q7NIE8"/>
<dbReference type="Pfam" id="PF04055">
    <property type="entry name" value="Radical_SAM"/>
    <property type="match status" value="1"/>
</dbReference>
<dbReference type="PATRIC" id="fig|251221.4.peg.2268"/>
<evidence type="ECO:0000256" key="1">
    <source>
        <dbReference type="ARBA" id="ARBA00001966"/>
    </source>
</evidence>
<dbReference type="KEGG" id="gvi:glr2235"/>
<evidence type="ECO:0000259" key="7">
    <source>
        <dbReference type="PROSITE" id="PS51918"/>
    </source>
</evidence>
<evidence type="ECO:0000313" key="8">
    <source>
        <dbReference type="EMBL" id="BAC90176.1"/>
    </source>
</evidence>
<keyword evidence="3" id="KW-0949">S-adenosyl-L-methionine</keyword>
<accession>Q7NIE8</accession>
<dbReference type="Gene3D" id="3.80.30.20">
    <property type="entry name" value="tm_1862 like domain"/>
    <property type="match status" value="1"/>
</dbReference>
<protein>
    <submittedName>
        <fullName evidence="8">Glr2235 protein</fullName>
    </submittedName>
</protein>
<feature type="domain" description="Radical SAM core" evidence="7">
    <location>
        <begin position="29"/>
        <end position="274"/>
    </location>
</feature>
<dbReference type="SFLD" id="SFLDG01091">
    <property type="entry name" value="uncharacterized_CHP01210-like"/>
    <property type="match status" value="1"/>
</dbReference>
<dbReference type="OrthoDB" id="9801689at2"/>
<dbReference type="InterPro" id="IPR058240">
    <property type="entry name" value="rSAM_sf"/>
</dbReference>
<proteinExistence type="predicted"/>
<dbReference type="InterPro" id="IPR007197">
    <property type="entry name" value="rSAM"/>
</dbReference>
<evidence type="ECO:0000256" key="5">
    <source>
        <dbReference type="ARBA" id="ARBA00023004"/>
    </source>
</evidence>
<reference evidence="8 9" key="2">
    <citation type="journal article" date="2003" name="DNA Res.">
        <title>Complete genome structure of Gloeobacter violaceus PCC 7421, a cyanobacterium that lacks thylakoids (supplement).</title>
        <authorList>
            <person name="Nakamura Y."/>
            <person name="Kaneko T."/>
            <person name="Sato S."/>
            <person name="Mimuro M."/>
            <person name="Miyashita H."/>
            <person name="Tsuchiya T."/>
            <person name="Sasamoto S."/>
            <person name="Watanabe A."/>
            <person name="Kawashima K."/>
            <person name="Kishida Y."/>
            <person name="Kiyokawa C."/>
            <person name="Kohara M."/>
            <person name="Matsumoto M."/>
            <person name="Matsuno A."/>
            <person name="Nakazaki N."/>
            <person name="Shimpo S."/>
            <person name="Takeuchi C."/>
            <person name="Yamada M."/>
            <person name="Tabata S."/>
        </authorList>
    </citation>
    <scope>NUCLEOTIDE SEQUENCE [LARGE SCALE GENOMIC DNA]</scope>
    <source>
        <strain evidence="9">ATCC 29082 / PCC 7421</strain>
    </source>
</reference>
<reference evidence="8 9" key="1">
    <citation type="journal article" date="2003" name="DNA Res.">
        <title>Complete genome structure of Gloeobacter violaceus PCC 7421, a cyanobacterium that lacks thylakoids.</title>
        <authorList>
            <person name="Nakamura Y."/>
            <person name="Kaneko T."/>
            <person name="Sato S."/>
            <person name="Mimuro M."/>
            <person name="Miyashita H."/>
            <person name="Tsuchiya T."/>
            <person name="Sasamoto S."/>
            <person name="Watanabe A."/>
            <person name="Kawashima K."/>
            <person name="Kishida Y."/>
            <person name="Kiyokawa C."/>
            <person name="Kohara M."/>
            <person name="Matsumoto M."/>
            <person name="Matsuno A."/>
            <person name="Nakazaki N."/>
            <person name="Shimpo S."/>
            <person name="Takeuchi C."/>
            <person name="Yamada M."/>
            <person name="Tabata S."/>
        </authorList>
    </citation>
    <scope>NUCLEOTIDE SEQUENCE [LARGE SCALE GENOMIC DNA]</scope>
    <source>
        <strain evidence="9">ATCC 29082 / PCC 7421</strain>
    </source>
</reference>
<dbReference type="GO" id="GO:0003824">
    <property type="term" value="F:catalytic activity"/>
    <property type="evidence" value="ECO:0007669"/>
    <property type="project" value="InterPro"/>
</dbReference>
<dbReference type="InterPro" id="IPR006638">
    <property type="entry name" value="Elp3/MiaA/NifB-like_rSAM"/>
</dbReference>
<dbReference type="eggNOG" id="COG1242">
    <property type="taxonomic scope" value="Bacteria"/>
</dbReference>
<dbReference type="Proteomes" id="UP000000557">
    <property type="component" value="Chromosome"/>
</dbReference>
<dbReference type="SFLD" id="SFLDS00029">
    <property type="entry name" value="Radical_SAM"/>
    <property type="match status" value="1"/>
</dbReference>
<evidence type="ECO:0000256" key="4">
    <source>
        <dbReference type="ARBA" id="ARBA00022723"/>
    </source>
</evidence>
<evidence type="ECO:0000256" key="3">
    <source>
        <dbReference type="ARBA" id="ARBA00022691"/>
    </source>
</evidence>
<dbReference type="SFLD" id="SFLDG01086">
    <property type="entry name" value="elongater_protein-like"/>
    <property type="match status" value="1"/>
</dbReference>
<keyword evidence="9" id="KW-1185">Reference proteome</keyword>
<evidence type="ECO:0000256" key="2">
    <source>
        <dbReference type="ARBA" id="ARBA00022485"/>
    </source>
</evidence>
<dbReference type="InterPro" id="IPR032432">
    <property type="entry name" value="Radical_SAM_C"/>
</dbReference>
<name>Q7NIE8_GLOVI</name>
<dbReference type="SUPFAM" id="SSF102114">
    <property type="entry name" value="Radical SAM enzymes"/>
    <property type="match status" value="1"/>
</dbReference>
<dbReference type="NCBIfam" id="TIGR01212">
    <property type="entry name" value="TIGR01212 family radical SAM protein"/>
    <property type="match status" value="1"/>
</dbReference>
<dbReference type="PANTHER" id="PTHR11135">
    <property type="entry name" value="HISTONE ACETYLTRANSFERASE-RELATED"/>
    <property type="match status" value="1"/>
</dbReference>
<dbReference type="SMART" id="SM00729">
    <property type="entry name" value="Elp3"/>
    <property type="match status" value="1"/>
</dbReference>
<keyword evidence="4" id="KW-0479">Metal-binding</keyword>
<evidence type="ECO:0000313" key="9">
    <source>
        <dbReference type="Proteomes" id="UP000000557"/>
    </source>
</evidence>
<dbReference type="InterPro" id="IPR023404">
    <property type="entry name" value="rSAM_horseshoe"/>
</dbReference>
<dbReference type="EnsemblBacteria" id="BAC90176">
    <property type="protein sequence ID" value="BAC90176"/>
    <property type="gene ID" value="BAC90176"/>
</dbReference>
<dbReference type="PANTHER" id="PTHR11135:SF1">
    <property type="entry name" value="PROTEIN YHCC"/>
    <property type="match status" value="1"/>
</dbReference>
<organism evidence="8 9">
    <name type="scientific">Gloeobacter violaceus (strain ATCC 29082 / PCC 7421)</name>
    <dbReference type="NCBI Taxonomy" id="251221"/>
    <lineage>
        <taxon>Bacteria</taxon>
        <taxon>Bacillati</taxon>
        <taxon>Cyanobacteriota</taxon>
        <taxon>Cyanophyceae</taxon>
        <taxon>Gloeobacterales</taxon>
        <taxon>Gloeobacteraceae</taxon>
        <taxon>Gloeobacter</taxon>
    </lineage>
</organism>
<dbReference type="PROSITE" id="PS51918">
    <property type="entry name" value="RADICAL_SAM"/>
    <property type="match status" value="1"/>
</dbReference>
<dbReference type="EMBL" id="BA000045">
    <property type="protein sequence ID" value="BAC90176.1"/>
    <property type="molecule type" value="Genomic_DNA"/>
</dbReference>
<evidence type="ECO:0000256" key="6">
    <source>
        <dbReference type="ARBA" id="ARBA00023014"/>
    </source>
</evidence>
<keyword evidence="5" id="KW-0408">Iron</keyword>